<evidence type="ECO:0000313" key="2">
    <source>
        <dbReference type="Proteomes" id="UP001248134"/>
    </source>
</evidence>
<proteinExistence type="predicted"/>
<evidence type="ECO:0000313" key="1">
    <source>
        <dbReference type="EMBL" id="MDR4327273.1"/>
    </source>
</evidence>
<dbReference type="Gene3D" id="1.20.1260.120">
    <property type="entry name" value="Protein of unknown function DUF2935"/>
    <property type="match status" value="1"/>
</dbReference>
<dbReference type="EMBL" id="VLYX01000015">
    <property type="protein sequence ID" value="MDR4327273.1"/>
    <property type="molecule type" value="Genomic_DNA"/>
</dbReference>
<gene>
    <name evidence="1" type="ORF">FOS08_15470</name>
</gene>
<reference evidence="1" key="1">
    <citation type="submission" date="2019-07" db="EMBL/GenBank/DDBJ databases">
        <title>Phylogenomic Reclassification of ATCC Bacillus Strains and Various Taxa within the Genus Bacillus.</title>
        <authorList>
            <person name="Riojas M.A."/>
            <person name="Frank A.M."/>
            <person name="Fenn S.L."/>
            <person name="King S.P."/>
            <person name="Brower S.M."/>
            <person name="Hazbon M.H."/>
        </authorList>
    </citation>
    <scope>NUCLEOTIDE SEQUENCE</scope>
    <source>
        <strain evidence="1">NR-12239</strain>
    </source>
</reference>
<accession>A0AAJ3V7E5</accession>
<name>A0AAJ3V7E5_9BACI</name>
<dbReference type="AlphaFoldDB" id="A0AAJ3V7E5"/>
<dbReference type="SUPFAM" id="SSF158430">
    <property type="entry name" value="Bacillus cereus metalloprotein-like"/>
    <property type="match status" value="1"/>
</dbReference>
<organism evidence="1 2">
    <name type="scientific">Bacillus pseudomycoides</name>
    <dbReference type="NCBI Taxonomy" id="64104"/>
    <lineage>
        <taxon>Bacteria</taxon>
        <taxon>Bacillati</taxon>
        <taxon>Bacillota</taxon>
        <taxon>Bacilli</taxon>
        <taxon>Bacillales</taxon>
        <taxon>Bacillaceae</taxon>
        <taxon>Bacillus</taxon>
        <taxon>Bacillus cereus group</taxon>
    </lineage>
</organism>
<dbReference type="Pfam" id="PF11155">
    <property type="entry name" value="DUF2935"/>
    <property type="match status" value="1"/>
</dbReference>
<comment type="caution">
    <text evidence="1">The sequence shown here is derived from an EMBL/GenBank/DDBJ whole genome shotgun (WGS) entry which is preliminary data.</text>
</comment>
<protein>
    <submittedName>
        <fullName evidence="1">DUF2935 domain-containing protein</fullName>
    </submittedName>
</protein>
<dbReference type="Proteomes" id="UP001248134">
    <property type="component" value="Unassembled WGS sequence"/>
</dbReference>
<sequence>MLYQKQPTYPIISKMNKDSENATIELKKFKKTGLELIQTYQIKNVINPLLADHVTREAEHFLFMIHVLEQRLKQKQIERFLSLHSCKEGVSIIKICINIGYEFLKFYFKANVPFSCNATPNQTY</sequence>
<dbReference type="InterPro" id="IPR021328">
    <property type="entry name" value="CotB-like"/>
</dbReference>